<dbReference type="InterPro" id="IPR020568">
    <property type="entry name" value="Ribosomal_Su5_D2-typ_SF"/>
</dbReference>
<dbReference type="GO" id="GO:0003697">
    <property type="term" value="F:single-stranded DNA binding"/>
    <property type="evidence" value="ECO:0007669"/>
    <property type="project" value="TreeGrafter"/>
</dbReference>
<dbReference type="InterPro" id="IPR014721">
    <property type="entry name" value="Ribsml_uS5_D2-typ_fold_subgr"/>
</dbReference>
<dbReference type="GO" id="GO:0005759">
    <property type="term" value="C:mitochondrial matrix"/>
    <property type="evidence" value="ECO:0007669"/>
    <property type="project" value="TreeGrafter"/>
</dbReference>
<evidence type="ECO:0000313" key="5">
    <source>
        <dbReference type="EMBL" id="VDK54643.1"/>
    </source>
</evidence>
<dbReference type="GO" id="GO:0004176">
    <property type="term" value="F:ATP-dependent peptidase activity"/>
    <property type="evidence" value="ECO:0007669"/>
    <property type="project" value="UniProtKB-UniRule"/>
</dbReference>
<comment type="similarity">
    <text evidence="3">Belongs to the peptidase S16 family.</text>
</comment>
<dbReference type="InterPro" id="IPR027065">
    <property type="entry name" value="Lon_Prtase"/>
</dbReference>
<dbReference type="PANTHER" id="PTHR43718">
    <property type="entry name" value="LON PROTEASE"/>
    <property type="match status" value="1"/>
</dbReference>
<dbReference type="Pfam" id="PF05362">
    <property type="entry name" value="Lon_C"/>
    <property type="match status" value="1"/>
</dbReference>
<dbReference type="Proteomes" id="UP000271098">
    <property type="component" value="Unassembled WGS sequence"/>
</dbReference>
<dbReference type="PROSITE" id="PS51786">
    <property type="entry name" value="LON_PROTEOLYTIC"/>
    <property type="match status" value="1"/>
</dbReference>
<dbReference type="GO" id="GO:0007005">
    <property type="term" value="P:mitochondrion organization"/>
    <property type="evidence" value="ECO:0007669"/>
    <property type="project" value="TreeGrafter"/>
</dbReference>
<proteinExistence type="inferred from homology"/>
<protein>
    <submittedName>
        <fullName evidence="7">Lon proteolytic domain-containing protein</fullName>
    </submittedName>
</protein>
<keyword evidence="6" id="KW-1185">Reference proteome</keyword>
<name>A0A183DCI0_9BILA</name>
<organism evidence="7">
    <name type="scientific">Gongylonema pulchrum</name>
    <dbReference type="NCBI Taxonomy" id="637853"/>
    <lineage>
        <taxon>Eukaryota</taxon>
        <taxon>Metazoa</taxon>
        <taxon>Ecdysozoa</taxon>
        <taxon>Nematoda</taxon>
        <taxon>Chromadorea</taxon>
        <taxon>Rhabditida</taxon>
        <taxon>Spirurina</taxon>
        <taxon>Spiruromorpha</taxon>
        <taxon>Spiruroidea</taxon>
        <taxon>Gongylonematidae</taxon>
        <taxon>Gongylonema</taxon>
    </lineage>
</organism>
<evidence type="ECO:0000313" key="7">
    <source>
        <dbReference type="WBParaSite" id="GPUH_0000643001-mRNA-1"/>
    </source>
</evidence>
<keyword evidence="1 3" id="KW-0378">Hydrolase</keyword>
<evidence type="ECO:0000259" key="4">
    <source>
        <dbReference type="PROSITE" id="PS51786"/>
    </source>
</evidence>
<keyword evidence="3" id="KW-0645">Protease</keyword>
<dbReference type="GO" id="GO:0004252">
    <property type="term" value="F:serine-type endopeptidase activity"/>
    <property type="evidence" value="ECO:0007669"/>
    <property type="project" value="UniProtKB-UniRule"/>
</dbReference>
<dbReference type="GO" id="GO:0006515">
    <property type="term" value="P:protein quality control for misfolded or incompletely synthesized proteins"/>
    <property type="evidence" value="ECO:0007669"/>
    <property type="project" value="TreeGrafter"/>
</dbReference>
<feature type="active site" evidence="3">
    <location>
        <position position="157"/>
    </location>
</feature>
<feature type="active site" evidence="3">
    <location>
        <position position="114"/>
    </location>
</feature>
<dbReference type="GO" id="GO:0005524">
    <property type="term" value="F:ATP binding"/>
    <property type="evidence" value="ECO:0007669"/>
    <property type="project" value="InterPro"/>
</dbReference>
<dbReference type="OrthoDB" id="5844476at2759"/>
<dbReference type="WBParaSite" id="GPUH_0000643001-mRNA-1">
    <property type="protein sequence ID" value="GPUH_0000643001-mRNA-1"/>
    <property type="gene ID" value="GPUH_0000643001"/>
</dbReference>
<evidence type="ECO:0000256" key="1">
    <source>
        <dbReference type="ARBA" id="ARBA00022801"/>
    </source>
</evidence>
<dbReference type="InterPro" id="IPR008269">
    <property type="entry name" value="Lon_proteolytic"/>
</dbReference>
<evidence type="ECO:0000256" key="3">
    <source>
        <dbReference type="PROSITE-ProRule" id="PRU01122"/>
    </source>
</evidence>
<reference evidence="5 6" key="2">
    <citation type="submission" date="2018-11" db="EMBL/GenBank/DDBJ databases">
        <authorList>
            <consortium name="Pathogen Informatics"/>
        </authorList>
    </citation>
    <scope>NUCLEOTIDE SEQUENCE [LARGE SCALE GENOMIC DNA]</scope>
</reference>
<gene>
    <name evidence="5" type="ORF">GPUH_LOCUS6418</name>
</gene>
<dbReference type="InterPro" id="IPR008268">
    <property type="entry name" value="Peptidase_S16_AS"/>
</dbReference>
<dbReference type="AlphaFoldDB" id="A0A183DCI0"/>
<dbReference type="PRINTS" id="PR00830">
    <property type="entry name" value="ENDOLAPTASE"/>
</dbReference>
<dbReference type="PROSITE" id="PS01046">
    <property type="entry name" value="LON_SER"/>
    <property type="match status" value="1"/>
</dbReference>
<feature type="domain" description="Lon proteolytic" evidence="4">
    <location>
        <begin position="1"/>
        <end position="181"/>
    </location>
</feature>
<keyword evidence="2 3" id="KW-0720">Serine protease</keyword>
<dbReference type="GO" id="GO:0051131">
    <property type="term" value="P:chaperone-mediated protein complex assembly"/>
    <property type="evidence" value="ECO:0007669"/>
    <property type="project" value="TreeGrafter"/>
</dbReference>
<reference evidence="7" key="1">
    <citation type="submission" date="2016-06" db="UniProtKB">
        <authorList>
            <consortium name="WormBaseParasite"/>
        </authorList>
    </citation>
    <scope>IDENTIFICATION</scope>
</reference>
<dbReference type="PANTHER" id="PTHR43718:SF2">
    <property type="entry name" value="LON PROTEASE HOMOLOG, MITOCHONDRIAL"/>
    <property type="match status" value="1"/>
</dbReference>
<accession>A0A183DCI0</accession>
<dbReference type="Gene3D" id="3.30.230.10">
    <property type="match status" value="1"/>
</dbReference>
<dbReference type="EMBL" id="UYRT01015028">
    <property type="protein sequence ID" value="VDK54643.1"/>
    <property type="molecule type" value="Genomic_DNA"/>
</dbReference>
<evidence type="ECO:0000313" key="6">
    <source>
        <dbReference type="Proteomes" id="UP000271098"/>
    </source>
</evidence>
<evidence type="ECO:0000256" key="2">
    <source>
        <dbReference type="ARBA" id="ARBA00022825"/>
    </source>
</evidence>
<dbReference type="SUPFAM" id="SSF54211">
    <property type="entry name" value="Ribosomal protein S5 domain 2-like"/>
    <property type="match status" value="1"/>
</dbReference>
<sequence length="181" mass="19269">MIAPATLLSGSALYIEACLRRSLSESTRSFSRSNSTDSGISNVSSADDNAAARLPFGSLEATGHLGDVMKESVRIAYTVARNTLRKHFPDNEFLDRAHIHVHVPEGATPKDGPSAGCTVTSALLSLALNRPARQNLAMTGEISLTGRILPVGGIKEKIIAVSGFCILCKCKFTSRTARVKL</sequence>